<dbReference type="Gene3D" id="2.160.20.10">
    <property type="entry name" value="Single-stranded right-handed beta-helix, Pectin lyase-like"/>
    <property type="match status" value="1"/>
</dbReference>
<dbReference type="SUPFAM" id="SSF51126">
    <property type="entry name" value="Pectin lyase-like"/>
    <property type="match status" value="2"/>
</dbReference>
<proteinExistence type="predicted"/>
<sequence length="810" mass="84732">MKQLYLFAALWLAVLAPARAQTTLFAEDFESGTLGRFTAVNAQQVPAWYAGAAPGNGPRWAGAAAAFVSATGTTYGPLAGQSGLVHLYSDITFPAGTTKFTLRFDFRSQGLLAVHLAPTSYLPTAGVMPDYLAATPVTVNLQSGGAYTSTYLPLPAAVAGTTQRLIFTWASSPAGPAVLPAVLDNVEVTAGAPAPLAGTYTLNRQLARGARNFHSLTDVFYQLNNGGTSAPVSVGIAAGQRFDELLPQLWGENAHPVVFQKQGTGPNPQLQGGNIDLVGAHHLTFDGLDVVPGPGAVGPEAGYAISGAFDQGSHDIRIRNATIIMRQTQPHTKGIYQRNLLLARSGPGDTALVNRRIHYENLQIQQSCHGIWIAAGVGDVPDFDVEVAHVTIGDGTPGNIGYPTNGYEAYGMYFLRVNGLNVHDNLVQGVVSRTNYAVGIYVYESMGPLPAVLANNRIRNIEFRHPANPAMFPAMPALAVGLWLLQAPSARALAAGHPLRVYNNEVSDLRHGLAVGAAIPTDRNGQTQGVIATLGGFASSSLLFAHNTVAVAAPGWSNFSSSAVITSSPVLTLGTAEILNNILLNTTPPIGVLTASTYQSVLNVGIPATQAAPPLTRVRSDYNNLVLAPGGQRFLGAYGAGTTGGSQQYASLAAWQAAAGFDAHSLALDPQFSSGSAPLRPTNGALDNRGTPLAAVSTDLTGTLRGSPPDVGAYEFSGTATSAAVGQPRQPVQAWPIPFADQLHLAIPPTFSGPLQLVLLDGLGRVVRQQAVAAPNESVTLSGLQALPPGPYWLRLNSVSRPPLVQRLMH</sequence>
<evidence type="ECO:0000256" key="1">
    <source>
        <dbReference type="SAM" id="SignalP"/>
    </source>
</evidence>
<accession>A0A9X1VIW6</accession>
<reference evidence="2" key="1">
    <citation type="submission" date="2022-03" db="EMBL/GenBank/DDBJ databases">
        <title>Bacterial whole genome sequence for Hymenobacter sp. DH14.</title>
        <authorList>
            <person name="Le V."/>
        </authorList>
    </citation>
    <scope>NUCLEOTIDE SEQUENCE</scope>
    <source>
        <strain evidence="2">DH14</strain>
    </source>
</reference>
<evidence type="ECO:0000313" key="3">
    <source>
        <dbReference type="Proteomes" id="UP001139193"/>
    </source>
</evidence>
<evidence type="ECO:0008006" key="4">
    <source>
        <dbReference type="Google" id="ProtNLM"/>
    </source>
</evidence>
<keyword evidence="3" id="KW-1185">Reference proteome</keyword>
<feature type="chain" id="PRO_5040883485" description="Right handed beta helix domain-containing protein" evidence="1">
    <location>
        <begin position="21"/>
        <end position="810"/>
    </location>
</feature>
<dbReference type="EMBL" id="JALBGC010000005">
    <property type="protein sequence ID" value="MCI1189508.1"/>
    <property type="molecule type" value="Genomic_DNA"/>
</dbReference>
<feature type="signal peptide" evidence="1">
    <location>
        <begin position="1"/>
        <end position="20"/>
    </location>
</feature>
<keyword evidence="1" id="KW-0732">Signal</keyword>
<name>A0A9X1VIW6_9BACT</name>
<organism evidence="2 3">
    <name type="scientific">Hymenobacter cyanobacteriorum</name>
    <dbReference type="NCBI Taxonomy" id="2926463"/>
    <lineage>
        <taxon>Bacteria</taxon>
        <taxon>Pseudomonadati</taxon>
        <taxon>Bacteroidota</taxon>
        <taxon>Cytophagia</taxon>
        <taxon>Cytophagales</taxon>
        <taxon>Hymenobacteraceae</taxon>
        <taxon>Hymenobacter</taxon>
    </lineage>
</organism>
<comment type="caution">
    <text evidence="2">The sequence shown here is derived from an EMBL/GenBank/DDBJ whole genome shotgun (WGS) entry which is preliminary data.</text>
</comment>
<gene>
    <name evidence="2" type="ORF">MON38_18960</name>
</gene>
<protein>
    <recommendedName>
        <fullName evidence="4">Right handed beta helix domain-containing protein</fullName>
    </recommendedName>
</protein>
<dbReference type="InterPro" id="IPR012334">
    <property type="entry name" value="Pectin_lyas_fold"/>
</dbReference>
<dbReference type="AlphaFoldDB" id="A0A9X1VIW6"/>
<evidence type="ECO:0000313" key="2">
    <source>
        <dbReference type="EMBL" id="MCI1189508.1"/>
    </source>
</evidence>
<dbReference type="RefSeq" id="WP_241937734.1">
    <property type="nucleotide sequence ID" value="NZ_JALBGC010000005.1"/>
</dbReference>
<dbReference type="InterPro" id="IPR011050">
    <property type="entry name" value="Pectin_lyase_fold/virulence"/>
</dbReference>
<dbReference type="Proteomes" id="UP001139193">
    <property type="component" value="Unassembled WGS sequence"/>
</dbReference>